<keyword evidence="2" id="KW-0378">Hydrolase</keyword>
<dbReference type="InterPro" id="IPR032311">
    <property type="entry name" value="DUF4982"/>
</dbReference>
<evidence type="ECO:0000259" key="7">
    <source>
        <dbReference type="Pfam" id="PF16355"/>
    </source>
</evidence>
<dbReference type="SUPFAM" id="SSF51445">
    <property type="entry name" value="(Trans)glycosidases"/>
    <property type="match status" value="1"/>
</dbReference>
<sequence length="1651" mass="179276">MNVNDVSAAPPKSVRSVKNTYSIARVSDFNDGWKFLRGVSSGAQSPSFDDSTWRVVCLPHDFGVEGPFSRLARSTVGFLRTGEGWYRKTFNTRSEWDGRRVSLNFDGVMELSEIWVNGTKIAEHHNGYAPFQVDITDALNPSGEANVLAIHTNTPEPCSRWYPGAGLYRDVKLVITDPVHVAHDGIRISTPTLEQDVRRDLAEIHVETWTTNHTDADVTATLLTEVIDGGTTVASNECSVTIAAGHKGSDDESPVRQLIMLNHPHLWSTDDPYRYTLRTSIIVDGSPIDQVETPFGLRWIGMSSETGLSLNGVRMKIAGMCMHHDLGALGAAVNRRAVVRQLEILKAAGVNAIRTAHNIGSKVQIEEASRMGFLVLEELADMWTAPKDRNDYSNYFLADSATDLKAMIGRDRNEPSVFMWSLGNEVAWQESELPLAEKLVSVAHAADPTRPVCVNDSSYLSKGIDGIGNEIHKRMDVRGYSYASEDHLVAIHAKHPNDLIINSESGCSLGSRGYYVYPTDVPDGVRGTEFPFEPGRQPWDPDTYEITSYDITANRGTPIRKDFMRSMDLDFHMGEFTWTGFDYIGEPAPYIGNFYWNDPSQTESDGTVLAPKTAYYGIVDSAGFPKDEWYLYQSLWSDPDEAPMVHLLPHWNWREGEPVQIWAYSNAAKVELFLNGRSLGVREFTPHQTGFHIDTAHPDKPFEYRFAKDDPRDSIYLHWNVDFEPGVVEAVAYAADGREVARDVVTTAGSPAAIRLTADRHVLSDDDRDLSFITADVIDSADVICPDADNQIVFTVENGTILGTDNGYQASTEAFQLPVRKAYHGKALVIVAPDGSGKPIHVHAKAAGLETGETTVFIENGNDVESGKPESENPVAGQTPLAVRPVHVRTTVGTAPSLPTTVTAELAGNATAPVSVEWRGIEPADYDRSGTLRIEGVTADGLAVHATVTVTAPVAVVPYTTAAAADAEPLLPDTITVIYDDGSRRSEPVTWQKPNDVDRSDSPVTVVRGALNAPGAAEPLHAVARIRTLDEDGNTAEKASSSVTLSDLRINGATIDGFGPDVRRYALTLPYDAKAPVIDAESADNASIAVIPPVGATAGEYLIDIASEDGTRGATVRVDVTIPPAPIASVELHADRVALVEDESATLTVQAVDALGEPIDADELTYTVSDPAVGSVNGEAFEASLTGRTTIRVRAEYSGQSVESAPLTIDVAKGDHDKHVTDVDATELRTEIGETGRLPQTVRVHFDHGFDAVLPVTWQVPDDLWHTAGSHEVSGSVSGVRNADGSAVHAIATVTVVEVAAVEHVSTATVAGIAPDLAERTTVRVWWSDGLVEERNVTWHEPDAASYAKPGEFTVSGDVDGIDEKAEATVRVTDRYTKNRDLFSFRNDVYPTVEASYTNTDPKVMEDVSNLMDGTVSYTARAGYNLKNRWSTFGNTENTAWLEYRFGYGTETPFMLNAFTIYYCLEGEGVALPESVTVSAWDGERWVPVSGLTTHDNPVEQQGSAGWIYGSFGDKTKSTKIDRGLERTYSFDMVKTSRIRIDFTSRPGECVAITEIRGDAQIAVVNEDCALADLLVDGVSVTGADGSAFDPSADAYVAKHESDAPLDVRPVPAGDNAAVTVVPPTGDSDTVQVEVVAENGVTKRLYTVRLV</sequence>
<evidence type="ECO:0000256" key="1">
    <source>
        <dbReference type="ARBA" id="ARBA00007401"/>
    </source>
</evidence>
<dbReference type="InterPro" id="IPR011081">
    <property type="entry name" value="Big_4"/>
</dbReference>
<protein>
    <submittedName>
        <fullName evidence="10">Bacterial Ig-like domain (Group 4)</fullName>
    </submittedName>
</protein>
<dbReference type="PANTHER" id="PTHR42732">
    <property type="entry name" value="BETA-GALACTOSIDASE"/>
    <property type="match status" value="1"/>
</dbReference>
<gene>
    <name evidence="10" type="ORF">Tam10B_1915</name>
</gene>
<feature type="domain" description="Glycoside hydrolase family 2" evidence="8">
    <location>
        <begin position="754"/>
        <end position="854"/>
    </location>
</feature>
<dbReference type="InterPro" id="IPR051913">
    <property type="entry name" value="GH2_Domain-Containing"/>
</dbReference>
<name>A0A229VW44_9BIFI</name>
<evidence type="ECO:0000313" key="10">
    <source>
        <dbReference type="EMBL" id="OXM99821.1"/>
    </source>
</evidence>
<dbReference type="Pfam" id="PF22666">
    <property type="entry name" value="Glyco_hydro_2_N2"/>
    <property type="match status" value="1"/>
</dbReference>
<proteinExistence type="inferred from homology"/>
<evidence type="ECO:0000259" key="5">
    <source>
        <dbReference type="Pfam" id="PF02836"/>
    </source>
</evidence>
<feature type="domain" description="Glycoside hydrolase family 2 catalytic" evidence="5">
    <location>
        <begin position="308"/>
        <end position="510"/>
    </location>
</feature>
<feature type="domain" description="Bacterial Ig-like" evidence="6">
    <location>
        <begin position="1321"/>
        <end position="1361"/>
    </location>
</feature>
<evidence type="ECO:0000259" key="9">
    <source>
        <dbReference type="Pfam" id="PF22666"/>
    </source>
</evidence>
<dbReference type="Gene3D" id="3.20.20.80">
    <property type="entry name" value="Glycosidases"/>
    <property type="match status" value="1"/>
</dbReference>
<feature type="domain" description="Bacterial Ig-like" evidence="6">
    <location>
        <begin position="1228"/>
        <end position="1280"/>
    </location>
</feature>
<dbReference type="InterPro" id="IPR008979">
    <property type="entry name" value="Galactose-bd-like_sf"/>
</dbReference>
<evidence type="ECO:0000259" key="4">
    <source>
        <dbReference type="Pfam" id="PF00703"/>
    </source>
</evidence>
<keyword evidence="11" id="KW-1185">Reference proteome</keyword>
<evidence type="ECO:0000259" key="8">
    <source>
        <dbReference type="Pfam" id="PF18565"/>
    </source>
</evidence>
<evidence type="ECO:0000256" key="3">
    <source>
        <dbReference type="ARBA" id="ARBA00023295"/>
    </source>
</evidence>
<dbReference type="Gene3D" id="2.60.40.10">
    <property type="entry name" value="Immunoglobulins"/>
    <property type="match status" value="3"/>
</dbReference>
<dbReference type="InterPro" id="IPR017853">
    <property type="entry name" value="GH"/>
</dbReference>
<comment type="similarity">
    <text evidence="1">Belongs to the glycosyl hydrolase 2 family.</text>
</comment>
<dbReference type="InterPro" id="IPR006103">
    <property type="entry name" value="Glyco_hydro_2_cat"/>
</dbReference>
<dbReference type="InterPro" id="IPR054593">
    <property type="entry name" value="Beta-mannosidase-like_N2"/>
</dbReference>
<organism evidence="10 11">
    <name type="scientific">Bifidobacterium vansinderenii</name>
    <dbReference type="NCBI Taxonomy" id="1984871"/>
    <lineage>
        <taxon>Bacteria</taxon>
        <taxon>Bacillati</taxon>
        <taxon>Actinomycetota</taxon>
        <taxon>Actinomycetes</taxon>
        <taxon>Bifidobacteriales</taxon>
        <taxon>Bifidobacteriaceae</taxon>
        <taxon>Bifidobacterium</taxon>
    </lineage>
</organism>
<dbReference type="Pfam" id="PF02836">
    <property type="entry name" value="Glyco_hydro_2_C"/>
    <property type="match status" value="1"/>
</dbReference>
<dbReference type="GO" id="GO:0004553">
    <property type="term" value="F:hydrolase activity, hydrolyzing O-glycosyl compounds"/>
    <property type="evidence" value="ECO:0007669"/>
    <property type="project" value="InterPro"/>
</dbReference>
<dbReference type="GO" id="GO:0005975">
    <property type="term" value="P:carbohydrate metabolic process"/>
    <property type="evidence" value="ECO:0007669"/>
    <property type="project" value="InterPro"/>
</dbReference>
<dbReference type="InterPro" id="IPR036156">
    <property type="entry name" value="Beta-gal/glucu_dom_sf"/>
</dbReference>
<dbReference type="Pfam" id="PF07532">
    <property type="entry name" value="Big_4"/>
    <property type="match status" value="4"/>
</dbReference>
<feature type="domain" description="Bacterial Ig-like" evidence="6">
    <location>
        <begin position="885"/>
        <end position="939"/>
    </location>
</feature>
<evidence type="ECO:0000313" key="11">
    <source>
        <dbReference type="Proteomes" id="UP000215433"/>
    </source>
</evidence>
<reference evidence="10 11" key="1">
    <citation type="submission" date="2017-05" db="EMBL/GenBank/DDBJ databases">
        <title>Bifidobacterium vansinderenii sp. nov.</title>
        <authorList>
            <person name="Lugli G.A."/>
            <person name="Duranti S."/>
            <person name="Mangifesta M."/>
        </authorList>
    </citation>
    <scope>NUCLEOTIDE SEQUENCE [LARGE SCALE GENOMIC DNA]</scope>
    <source>
        <strain evidence="10 11">Tam10B</strain>
    </source>
</reference>
<dbReference type="Proteomes" id="UP000215433">
    <property type="component" value="Unassembled WGS sequence"/>
</dbReference>
<feature type="domain" description="DUF4982" evidence="7">
    <location>
        <begin position="656"/>
        <end position="741"/>
    </location>
</feature>
<dbReference type="PANTHER" id="PTHR42732:SF1">
    <property type="entry name" value="BETA-MANNOSIDASE"/>
    <property type="match status" value="1"/>
</dbReference>
<dbReference type="EMBL" id="NEWD01000028">
    <property type="protein sequence ID" value="OXM99821.1"/>
    <property type="molecule type" value="Genomic_DNA"/>
</dbReference>
<comment type="caution">
    <text evidence="10">The sequence shown here is derived from an EMBL/GenBank/DDBJ whole genome shotgun (WGS) entry which is preliminary data.</text>
</comment>
<feature type="domain" description="Glycoside hydrolase family 2 immunoglobulin-like beta-sandwich" evidence="4">
    <location>
        <begin position="187"/>
        <end position="298"/>
    </location>
</feature>
<dbReference type="SUPFAM" id="SSF49303">
    <property type="entry name" value="beta-Galactosidase/glucuronidase domain"/>
    <property type="match status" value="1"/>
</dbReference>
<dbReference type="InterPro" id="IPR006102">
    <property type="entry name" value="Ig-like_GH2"/>
</dbReference>
<dbReference type="Pfam" id="PF16355">
    <property type="entry name" value="DUF4982"/>
    <property type="match status" value="1"/>
</dbReference>
<evidence type="ECO:0000259" key="6">
    <source>
        <dbReference type="Pfam" id="PF07532"/>
    </source>
</evidence>
<accession>A0A229VW44</accession>
<dbReference type="InterPro" id="IPR040605">
    <property type="entry name" value="Glyco_hydro2_dom5"/>
</dbReference>
<keyword evidence="3" id="KW-0326">Glycosidase</keyword>
<dbReference type="InterPro" id="IPR013783">
    <property type="entry name" value="Ig-like_fold"/>
</dbReference>
<dbReference type="SUPFAM" id="SSF49785">
    <property type="entry name" value="Galactose-binding domain-like"/>
    <property type="match status" value="1"/>
</dbReference>
<dbReference type="Pfam" id="PF18565">
    <property type="entry name" value="Glyco_hydro2_C5"/>
    <property type="match status" value="1"/>
</dbReference>
<dbReference type="Pfam" id="PF00703">
    <property type="entry name" value="Glyco_hydro_2"/>
    <property type="match status" value="1"/>
</dbReference>
<evidence type="ECO:0000256" key="2">
    <source>
        <dbReference type="ARBA" id="ARBA00022801"/>
    </source>
</evidence>
<feature type="domain" description="Bacterial Ig-like" evidence="6">
    <location>
        <begin position="964"/>
        <end position="1001"/>
    </location>
</feature>
<feature type="domain" description="Beta-mannosidase-like galactose-binding" evidence="9">
    <location>
        <begin position="67"/>
        <end position="153"/>
    </location>
</feature>
<dbReference type="Gene3D" id="2.60.120.260">
    <property type="entry name" value="Galactose-binding domain-like"/>
    <property type="match status" value="2"/>
</dbReference>
<dbReference type="PRINTS" id="PR00132">
    <property type="entry name" value="GLHYDRLASE2"/>
</dbReference>
<dbReference type="InterPro" id="IPR006101">
    <property type="entry name" value="Glyco_hydro_2"/>
</dbReference>